<keyword evidence="4" id="KW-1185">Reference proteome</keyword>
<evidence type="ECO:0008006" key="5">
    <source>
        <dbReference type="Google" id="ProtNLM"/>
    </source>
</evidence>
<comment type="caution">
    <text evidence="3">The sequence shown here is derived from an EMBL/GenBank/DDBJ whole genome shotgun (WGS) entry which is preliminary data.</text>
</comment>
<organism evidence="3 4">
    <name type="scientific">Glycine soja</name>
    <name type="common">Wild soybean</name>
    <dbReference type="NCBI Taxonomy" id="3848"/>
    <lineage>
        <taxon>Eukaryota</taxon>
        <taxon>Viridiplantae</taxon>
        <taxon>Streptophyta</taxon>
        <taxon>Embryophyta</taxon>
        <taxon>Tracheophyta</taxon>
        <taxon>Spermatophyta</taxon>
        <taxon>Magnoliopsida</taxon>
        <taxon>eudicotyledons</taxon>
        <taxon>Gunneridae</taxon>
        <taxon>Pentapetalae</taxon>
        <taxon>rosids</taxon>
        <taxon>fabids</taxon>
        <taxon>Fabales</taxon>
        <taxon>Fabaceae</taxon>
        <taxon>Papilionoideae</taxon>
        <taxon>50 kb inversion clade</taxon>
        <taxon>NPAAA clade</taxon>
        <taxon>indigoferoid/millettioid clade</taxon>
        <taxon>Phaseoleae</taxon>
        <taxon>Glycine</taxon>
        <taxon>Glycine subgen. Soja</taxon>
    </lineage>
</organism>
<name>A0A445GRE1_GLYSO</name>
<accession>A0A445GRE1</accession>
<evidence type="ECO:0000313" key="3">
    <source>
        <dbReference type="EMBL" id="RZB63830.1"/>
    </source>
</evidence>
<keyword evidence="2" id="KW-0812">Transmembrane</keyword>
<feature type="region of interest" description="Disordered" evidence="1">
    <location>
        <begin position="36"/>
        <end position="58"/>
    </location>
</feature>
<keyword evidence="2" id="KW-0472">Membrane</keyword>
<dbReference type="Gramene" id="XM_028347671.1">
    <property type="protein sequence ID" value="XP_028203472.1"/>
    <property type="gene ID" value="LOC114387478"/>
</dbReference>
<keyword evidence="2" id="KW-1133">Transmembrane helix</keyword>
<reference evidence="3 4" key="1">
    <citation type="submission" date="2018-09" db="EMBL/GenBank/DDBJ databases">
        <title>A high-quality reference genome of wild soybean provides a powerful tool to mine soybean genomes.</title>
        <authorList>
            <person name="Xie M."/>
            <person name="Chung C.Y.L."/>
            <person name="Li M.-W."/>
            <person name="Wong F.-L."/>
            <person name="Chan T.-F."/>
            <person name="Lam H.-M."/>
        </authorList>
    </citation>
    <scope>NUCLEOTIDE SEQUENCE [LARGE SCALE GENOMIC DNA]</scope>
    <source>
        <strain evidence="4">cv. W05</strain>
        <tissue evidence="3">Hypocotyl of etiolated seedlings</tissue>
    </source>
</reference>
<protein>
    <recommendedName>
        <fullName evidence="5">Protein SLOW GREEN 1, chloroplastic</fullName>
    </recommendedName>
</protein>
<evidence type="ECO:0000313" key="4">
    <source>
        <dbReference type="Proteomes" id="UP000289340"/>
    </source>
</evidence>
<dbReference type="PANTHER" id="PTHR36350">
    <property type="entry name" value="TRANSMEMBRANE PROTEIN"/>
    <property type="match status" value="1"/>
</dbReference>
<sequence length="246" mass="28095">MKKFINSNYGKISCTILAAGGLSLLIYVLKRWPKPKPKPETEPTLGPKSEPQSMPKLGPKSVSIFLRELHGGYRAWNRLETETYKEAQISSAPDSAGALQQELQKELPDLMILQQNVEDLENSEKEGVAENILAQALKKASDKPHEAYEIEMLLVEVLIYKGGKQDLETALKCKCLKDESLKDARRPLFKAIIYQMLGSIKEAKQHWDEFIVVRDPAFRREIDFDHFKRHVDRLLQANARQNHENS</sequence>
<gene>
    <name evidence="3" type="ORF">D0Y65_040419</name>
</gene>
<dbReference type="EMBL" id="QZWG01000015">
    <property type="protein sequence ID" value="RZB63830.1"/>
    <property type="molecule type" value="Genomic_DNA"/>
</dbReference>
<dbReference type="PANTHER" id="PTHR36350:SF3">
    <property type="entry name" value="TRANSMEMBRANE PROTEIN"/>
    <property type="match status" value="1"/>
</dbReference>
<dbReference type="Proteomes" id="UP000289340">
    <property type="component" value="Chromosome 15"/>
</dbReference>
<feature type="transmembrane region" description="Helical" evidence="2">
    <location>
        <begin position="12"/>
        <end position="29"/>
    </location>
</feature>
<evidence type="ECO:0000256" key="2">
    <source>
        <dbReference type="SAM" id="Phobius"/>
    </source>
</evidence>
<dbReference type="SMR" id="A0A445GRE1"/>
<dbReference type="AlphaFoldDB" id="A0A445GRE1"/>
<evidence type="ECO:0000256" key="1">
    <source>
        <dbReference type="SAM" id="MobiDB-lite"/>
    </source>
</evidence>
<proteinExistence type="predicted"/>